<dbReference type="InterPro" id="IPR027417">
    <property type="entry name" value="P-loop_NTPase"/>
</dbReference>
<dbReference type="EMBL" id="PCXL01000014">
    <property type="protein sequence ID" value="PIR37807.1"/>
    <property type="molecule type" value="Genomic_DNA"/>
</dbReference>
<sequence length="216" mass="24585">MSGDKENEVFYIGETDYRNKRKKFGIKRKDRRSHMYVIGKTGTGKSTLIKNLIIQDLQKGDGLALLDPHGDLVESIVNLVPEERQKDVIYINPSDSKSSIGFNVLEGVNSTEGRYLIASGLISIFKKLWADSWGQRTEHILRNIILTLAEYPGSTLLDLNKLLVDSSFRKTVLLYVKDEKVKEFWGKEFDKWPMRFRAEAIAPIQNKAGAFLSSPF</sequence>
<evidence type="ECO:0000259" key="1">
    <source>
        <dbReference type="Pfam" id="PF10412"/>
    </source>
</evidence>
<dbReference type="InterPro" id="IPR019476">
    <property type="entry name" value="T4SS_TraD_DNA-bd"/>
</dbReference>
<dbReference type="PANTHER" id="PTHR30121">
    <property type="entry name" value="UNCHARACTERIZED PROTEIN YJGR-RELATED"/>
    <property type="match status" value="1"/>
</dbReference>
<dbReference type="SUPFAM" id="SSF52540">
    <property type="entry name" value="P-loop containing nucleoside triphosphate hydrolases"/>
    <property type="match status" value="1"/>
</dbReference>
<organism evidence="2 3">
    <name type="scientific">Candidatus Zambryskibacteria bacterium CG10_big_fil_rev_8_21_14_0_10_42_12</name>
    <dbReference type="NCBI Taxonomy" id="1975115"/>
    <lineage>
        <taxon>Bacteria</taxon>
        <taxon>Candidatus Zambryskiibacteriota</taxon>
    </lineage>
</organism>
<proteinExistence type="predicted"/>
<accession>A0A2H0QU55</accession>
<dbReference type="Pfam" id="PF10412">
    <property type="entry name" value="TrwB_AAD_bind"/>
    <property type="match status" value="1"/>
</dbReference>
<gene>
    <name evidence="2" type="ORF">COV34_02975</name>
</gene>
<dbReference type="Proteomes" id="UP000231333">
    <property type="component" value="Unassembled WGS sequence"/>
</dbReference>
<comment type="caution">
    <text evidence="2">The sequence shown here is derived from an EMBL/GenBank/DDBJ whole genome shotgun (WGS) entry which is preliminary data.</text>
</comment>
<feature type="non-terminal residue" evidence="2">
    <location>
        <position position="216"/>
    </location>
</feature>
<dbReference type="Gene3D" id="3.40.50.300">
    <property type="entry name" value="P-loop containing nucleotide triphosphate hydrolases"/>
    <property type="match status" value="1"/>
</dbReference>
<dbReference type="InterPro" id="IPR051162">
    <property type="entry name" value="T4SS_component"/>
</dbReference>
<evidence type="ECO:0000313" key="3">
    <source>
        <dbReference type="Proteomes" id="UP000231333"/>
    </source>
</evidence>
<evidence type="ECO:0000313" key="2">
    <source>
        <dbReference type="EMBL" id="PIR37807.1"/>
    </source>
</evidence>
<dbReference type="PANTHER" id="PTHR30121:SF6">
    <property type="entry name" value="SLR6007 PROTEIN"/>
    <property type="match status" value="1"/>
</dbReference>
<reference evidence="2 3" key="1">
    <citation type="submission" date="2017-09" db="EMBL/GenBank/DDBJ databases">
        <title>Depth-based differentiation of microbial function through sediment-hosted aquifers and enrichment of novel symbionts in the deep terrestrial subsurface.</title>
        <authorList>
            <person name="Probst A.J."/>
            <person name="Ladd B."/>
            <person name="Jarett J.K."/>
            <person name="Geller-Mcgrath D.E."/>
            <person name="Sieber C.M."/>
            <person name="Emerson J.B."/>
            <person name="Anantharaman K."/>
            <person name="Thomas B.C."/>
            <person name="Malmstrom R."/>
            <person name="Stieglmeier M."/>
            <person name="Klingl A."/>
            <person name="Woyke T."/>
            <person name="Ryan C.M."/>
            <person name="Banfield J.F."/>
        </authorList>
    </citation>
    <scope>NUCLEOTIDE SEQUENCE [LARGE SCALE GENOMIC DNA]</scope>
    <source>
        <strain evidence="2">CG10_big_fil_rev_8_21_14_0_10_42_12</strain>
    </source>
</reference>
<feature type="domain" description="Type IV secretion system coupling protein TraD DNA-binding" evidence="1">
    <location>
        <begin position="28"/>
        <end position="190"/>
    </location>
</feature>
<name>A0A2H0QU55_9BACT</name>
<dbReference type="AlphaFoldDB" id="A0A2H0QU55"/>
<dbReference type="CDD" id="cd01127">
    <property type="entry name" value="TrwB_TraG_TraD_VirD4"/>
    <property type="match status" value="1"/>
</dbReference>
<protein>
    <recommendedName>
        <fullName evidence="1">Type IV secretion system coupling protein TraD DNA-binding domain-containing protein</fullName>
    </recommendedName>
</protein>